<dbReference type="Gene3D" id="1.10.10.2830">
    <property type="match status" value="1"/>
</dbReference>
<feature type="domain" description="ParB-like N-terminal" evidence="2">
    <location>
        <begin position="56"/>
        <end position="147"/>
    </location>
</feature>
<gene>
    <name evidence="3" type="primary">repB</name>
    <name evidence="3" type="ORF">DEM27_24660</name>
</gene>
<reference evidence="3 4" key="1">
    <citation type="submission" date="2018-05" db="EMBL/GenBank/DDBJ databases">
        <title>The draft genome of strain NS-104.</title>
        <authorList>
            <person name="Hang P."/>
            <person name="Jiang J."/>
        </authorList>
    </citation>
    <scope>NUCLEOTIDE SEQUENCE [LARGE SCALE GENOMIC DNA]</scope>
    <source>
        <strain evidence="3 4">NS-104</strain>
    </source>
</reference>
<evidence type="ECO:0000313" key="4">
    <source>
        <dbReference type="Proteomes" id="UP000245252"/>
    </source>
</evidence>
<dbReference type="OrthoDB" id="7908920at2"/>
<dbReference type="NCBIfam" id="TIGR03454">
    <property type="entry name" value="partition_RepB"/>
    <property type="match status" value="1"/>
</dbReference>
<dbReference type="CDD" id="cd16405">
    <property type="entry name" value="RepB_like_N"/>
    <property type="match status" value="1"/>
</dbReference>
<dbReference type="InterPro" id="IPR011111">
    <property type="entry name" value="Plasmid_RepB"/>
</dbReference>
<accession>A0A2U2DKF1</accession>
<dbReference type="NCBIfam" id="TIGR00180">
    <property type="entry name" value="parB_part"/>
    <property type="match status" value="1"/>
</dbReference>
<dbReference type="GO" id="GO:0005694">
    <property type="term" value="C:chromosome"/>
    <property type="evidence" value="ECO:0007669"/>
    <property type="project" value="TreeGrafter"/>
</dbReference>
<dbReference type="EMBL" id="QFBC01000014">
    <property type="protein sequence ID" value="PWE53731.1"/>
    <property type="molecule type" value="Genomic_DNA"/>
</dbReference>
<dbReference type="GO" id="GO:0003677">
    <property type="term" value="F:DNA binding"/>
    <property type="evidence" value="ECO:0007669"/>
    <property type="project" value="InterPro"/>
</dbReference>
<dbReference type="InterPro" id="IPR037972">
    <property type="entry name" value="RepB_N"/>
</dbReference>
<dbReference type="GO" id="GO:0007059">
    <property type="term" value="P:chromosome segregation"/>
    <property type="evidence" value="ECO:0007669"/>
    <property type="project" value="TreeGrafter"/>
</dbReference>
<dbReference type="PANTHER" id="PTHR33375">
    <property type="entry name" value="CHROMOSOME-PARTITIONING PROTEIN PARB-RELATED"/>
    <property type="match status" value="1"/>
</dbReference>
<dbReference type="AlphaFoldDB" id="A0A2U2DKF1"/>
<dbReference type="RefSeq" id="WP_109460900.1">
    <property type="nucleotide sequence ID" value="NZ_QFBC01000014.1"/>
</dbReference>
<protein>
    <submittedName>
        <fullName evidence="3">Plasmid partitioning protein RepB</fullName>
    </submittedName>
</protein>
<dbReference type="Pfam" id="PF07506">
    <property type="entry name" value="RepB"/>
    <property type="match status" value="1"/>
</dbReference>
<proteinExistence type="inferred from homology"/>
<name>A0A2U2DKF1_9HYPH</name>
<dbReference type="SMART" id="SM00470">
    <property type="entry name" value="ParB"/>
    <property type="match status" value="1"/>
</dbReference>
<dbReference type="InterPro" id="IPR017819">
    <property type="entry name" value="Plasmid_partition_RepB"/>
</dbReference>
<dbReference type="InterPro" id="IPR004437">
    <property type="entry name" value="ParB/RepB/Spo0J"/>
</dbReference>
<organism evidence="3 4">
    <name type="scientific">Metarhizobium album</name>
    <dbReference type="NCBI Taxonomy" id="2182425"/>
    <lineage>
        <taxon>Bacteria</taxon>
        <taxon>Pseudomonadati</taxon>
        <taxon>Pseudomonadota</taxon>
        <taxon>Alphaproteobacteria</taxon>
        <taxon>Hyphomicrobiales</taxon>
        <taxon>Rhizobiaceae</taxon>
        <taxon>Metarhizobium</taxon>
    </lineage>
</organism>
<keyword evidence="4" id="KW-1185">Reference proteome</keyword>
<comment type="caution">
    <text evidence="3">The sequence shown here is derived from an EMBL/GenBank/DDBJ whole genome shotgun (WGS) entry which is preliminary data.</text>
</comment>
<evidence type="ECO:0000313" key="3">
    <source>
        <dbReference type="EMBL" id="PWE53731.1"/>
    </source>
</evidence>
<dbReference type="Gene3D" id="3.90.1530.30">
    <property type="match status" value="1"/>
</dbReference>
<dbReference type="PANTHER" id="PTHR33375:SF1">
    <property type="entry name" value="CHROMOSOME-PARTITIONING PROTEIN PARB-RELATED"/>
    <property type="match status" value="1"/>
</dbReference>
<dbReference type="SUPFAM" id="SSF110849">
    <property type="entry name" value="ParB/Sulfiredoxin"/>
    <property type="match status" value="1"/>
</dbReference>
<dbReference type="InterPro" id="IPR036086">
    <property type="entry name" value="ParB/Sulfiredoxin_sf"/>
</dbReference>
<dbReference type="SUPFAM" id="SSF109709">
    <property type="entry name" value="KorB DNA-binding domain-like"/>
    <property type="match status" value="1"/>
</dbReference>
<dbReference type="Proteomes" id="UP000245252">
    <property type="component" value="Unassembled WGS sequence"/>
</dbReference>
<evidence type="ECO:0000256" key="1">
    <source>
        <dbReference type="ARBA" id="ARBA00006295"/>
    </source>
</evidence>
<evidence type="ECO:0000259" key="2">
    <source>
        <dbReference type="SMART" id="SM00470"/>
    </source>
</evidence>
<sequence length="331" mass="36610">MARENPFAKLDMAAITADNTPTKPGYGMTGAAKTVVKSIEDLAENTKKLMQGEVIVELDPQSLDVSLVADRLSDDGQEYQELKQAIKEAGQTTPILVRPSSTDRQRYMVVFGHRRLKVARELGIPVKAVVKKLDDITSAIAQGQENSARSNLSFIERAFFAQNLIATGMTKEIVRSALAIDEAMLSKMLGVVDVVPPPIVRALGASRKIGRDKWLSLRQLLLAPALLRVASDYAQTAKFAALPEDEKFDDLHEYLKKYKEKSSAKKPKVSSSAMQWTSSDQSLNLSMNAKAKKVAIELTSIEARPFGDWLSSRMDQLYNEYRQSKTDTNGD</sequence>
<dbReference type="InterPro" id="IPR050336">
    <property type="entry name" value="Chromosome_partition/occlusion"/>
</dbReference>
<dbReference type="Pfam" id="PF02195">
    <property type="entry name" value="ParB_N"/>
    <property type="match status" value="1"/>
</dbReference>
<dbReference type="InterPro" id="IPR003115">
    <property type="entry name" value="ParB_N"/>
</dbReference>
<comment type="similarity">
    <text evidence="1">Belongs to the ParB family.</text>
</comment>